<dbReference type="InterPro" id="IPR039631">
    <property type="entry name" value="LRRC42"/>
</dbReference>
<dbReference type="SUPFAM" id="SSF52047">
    <property type="entry name" value="RNI-like"/>
    <property type="match status" value="1"/>
</dbReference>
<evidence type="ECO:0000256" key="1">
    <source>
        <dbReference type="ARBA" id="ARBA00022614"/>
    </source>
</evidence>
<dbReference type="Proteomes" id="UP000472262">
    <property type="component" value="Unassembled WGS sequence"/>
</dbReference>
<evidence type="ECO:0000313" key="5">
    <source>
        <dbReference type="Proteomes" id="UP000472262"/>
    </source>
</evidence>
<dbReference type="Gene3D" id="3.80.10.10">
    <property type="entry name" value="Ribonuclease Inhibitor"/>
    <property type="match status" value="1"/>
</dbReference>
<reference evidence="4" key="1">
    <citation type="submission" date="2025-08" db="UniProtKB">
        <authorList>
            <consortium name="Ensembl"/>
        </authorList>
    </citation>
    <scope>IDENTIFICATION</scope>
</reference>
<dbReference type="FunCoup" id="A0A672RH30">
    <property type="interactions" value="2029"/>
</dbReference>
<reference evidence="4" key="2">
    <citation type="submission" date="2025-09" db="UniProtKB">
        <authorList>
            <consortium name="Ensembl"/>
        </authorList>
    </citation>
    <scope>IDENTIFICATION</scope>
</reference>
<dbReference type="PANTHER" id="PTHR31994">
    <property type="entry name" value="LEUCINE-RICH REPEAT-CONTAINING PROTEIN 42"/>
    <property type="match status" value="1"/>
</dbReference>
<dbReference type="RefSeq" id="XP_016129378.1">
    <property type="nucleotide sequence ID" value="XM_016273892.1"/>
</dbReference>
<accession>A0A672RH30</accession>
<feature type="region of interest" description="Disordered" evidence="3">
    <location>
        <begin position="375"/>
        <end position="401"/>
    </location>
</feature>
<keyword evidence="2" id="KW-0677">Repeat</keyword>
<dbReference type="Ensembl" id="ENSSGRT00000094240.1">
    <property type="protein sequence ID" value="ENSSGRP00000088533.1"/>
    <property type="gene ID" value="ENSSGRG00000044441.1"/>
</dbReference>
<keyword evidence="1" id="KW-0433">Leucine-rich repeat</keyword>
<keyword evidence="5" id="KW-1185">Reference proteome</keyword>
<name>A0A672RH30_SINGR</name>
<dbReference type="AlphaFoldDB" id="A0A672RH30"/>
<evidence type="ECO:0000313" key="4">
    <source>
        <dbReference type="Ensembl" id="ENSSGRP00000088533.1"/>
    </source>
</evidence>
<protein>
    <submittedName>
        <fullName evidence="4">Leucine-rich repeat-containing protein 42-like</fullName>
    </submittedName>
</protein>
<organism evidence="4 5">
    <name type="scientific">Sinocyclocheilus grahami</name>
    <name type="common">Dianchi golden-line fish</name>
    <name type="synonym">Barbus grahami</name>
    <dbReference type="NCBI Taxonomy" id="75366"/>
    <lineage>
        <taxon>Eukaryota</taxon>
        <taxon>Metazoa</taxon>
        <taxon>Chordata</taxon>
        <taxon>Craniata</taxon>
        <taxon>Vertebrata</taxon>
        <taxon>Euteleostomi</taxon>
        <taxon>Actinopterygii</taxon>
        <taxon>Neopterygii</taxon>
        <taxon>Teleostei</taxon>
        <taxon>Ostariophysi</taxon>
        <taxon>Cypriniformes</taxon>
        <taxon>Cyprinidae</taxon>
        <taxon>Cyprininae</taxon>
        <taxon>Sinocyclocheilus</taxon>
    </lineage>
</organism>
<dbReference type="GeneID" id="107586495"/>
<dbReference type="InterPro" id="IPR032675">
    <property type="entry name" value="LRR_dom_sf"/>
</dbReference>
<dbReference type="OMA" id="FYGKTHR"/>
<evidence type="ECO:0000256" key="3">
    <source>
        <dbReference type="SAM" id="MobiDB-lite"/>
    </source>
</evidence>
<sequence>MYVSEGCGAVYVREKGELRRCVSADRNDAPQHRLFSRDFSFQLCIDILPSASHTKRRDHFIFTYNKEGSLRYTVKSLFDISLQFIADHIEHVDSLVGFPEQMADKLFSAAEERHKFSEPQTAPRALQVFCEAYGELVLRSLCLRNRNLMISERLEEIRQFQSLECLDLYGCRLGDNHEVFKYITSEALASLVKLFIGANCLSDAGLQRLSAPVRVMKKGLENLQLLELSENPITEKGLGYLTCFKTLQKLDISGTNVTVNVSLKGFFRKNMRMLLSETPLKEFGHSDCKTDGWAEQVINQWEITASEVPKKDYKPRTNALRFYGREKFVRETLNSCSGMSDTTKKDKVVPIHFYKVDLCGTSSTAEHDTLSSTVAAVQKGKKRRPSIEEDQSSAPLSKRQSLSALSAEDLDLLNSY</sequence>
<dbReference type="PANTHER" id="PTHR31994:SF3">
    <property type="entry name" value="LEUCINE-RICH REPEAT-CONTAINING PROTEIN 42"/>
    <property type="match status" value="1"/>
</dbReference>
<evidence type="ECO:0000256" key="2">
    <source>
        <dbReference type="ARBA" id="ARBA00022737"/>
    </source>
</evidence>
<gene>
    <name evidence="4" type="primary">LOC107586495</name>
</gene>
<dbReference type="InParanoid" id="A0A672RH30"/>
<proteinExistence type="predicted"/>
<dbReference type="KEGG" id="sgh:107586495"/>
<dbReference type="OrthoDB" id="120976at2759"/>